<dbReference type="EMBL" id="JAGINW010000001">
    <property type="protein sequence ID" value="MBP2327362.1"/>
    <property type="molecule type" value="Genomic_DNA"/>
</dbReference>
<proteinExistence type="predicted"/>
<name>A0ABS4TSH1_9PSEU</name>
<evidence type="ECO:0000256" key="1">
    <source>
        <dbReference type="SAM" id="MobiDB-lite"/>
    </source>
</evidence>
<dbReference type="PROSITE" id="PS51257">
    <property type="entry name" value="PROKAR_LIPOPROTEIN"/>
    <property type="match status" value="1"/>
</dbReference>
<dbReference type="Proteomes" id="UP001519332">
    <property type="component" value="Unassembled WGS sequence"/>
</dbReference>
<gene>
    <name evidence="3" type="ORF">JOF56_007747</name>
</gene>
<dbReference type="RefSeq" id="WP_209644321.1">
    <property type="nucleotide sequence ID" value="NZ_JAGINW010000001.1"/>
</dbReference>
<keyword evidence="2" id="KW-0732">Signal</keyword>
<evidence type="ECO:0000313" key="3">
    <source>
        <dbReference type="EMBL" id="MBP2327362.1"/>
    </source>
</evidence>
<evidence type="ECO:0000313" key="4">
    <source>
        <dbReference type="Proteomes" id="UP001519332"/>
    </source>
</evidence>
<comment type="caution">
    <text evidence="3">The sequence shown here is derived from an EMBL/GenBank/DDBJ whole genome shotgun (WGS) entry which is preliminary data.</text>
</comment>
<evidence type="ECO:0008006" key="5">
    <source>
        <dbReference type="Google" id="ProtNLM"/>
    </source>
</evidence>
<feature type="chain" id="PRO_5046385888" description="Small secreted protein" evidence="2">
    <location>
        <begin position="24"/>
        <end position="194"/>
    </location>
</feature>
<feature type="signal peptide" evidence="2">
    <location>
        <begin position="1"/>
        <end position="23"/>
    </location>
</feature>
<organism evidence="3 4">
    <name type="scientific">Kibdelosporangium banguiense</name>
    <dbReference type="NCBI Taxonomy" id="1365924"/>
    <lineage>
        <taxon>Bacteria</taxon>
        <taxon>Bacillati</taxon>
        <taxon>Actinomycetota</taxon>
        <taxon>Actinomycetes</taxon>
        <taxon>Pseudonocardiales</taxon>
        <taxon>Pseudonocardiaceae</taxon>
        <taxon>Kibdelosporangium</taxon>
    </lineage>
</organism>
<accession>A0ABS4TSH1</accession>
<evidence type="ECO:0000256" key="2">
    <source>
        <dbReference type="SAM" id="SignalP"/>
    </source>
</evidence>
<reference evidence="3 4" key="1">
    <citation type="submission" date="2021-03" db="EMBL/GenBank/DDBJ databases">
        <title>Sequencing the genomes of 1000 actinobacteria strains.</title>
        <authorList>
            <person name="Klenk H.-P."/>
        </authorList>
    </citation>
    <scope>NUCLEOTIDE SEQUENCE [LARGE SCALE GENOMIC DNA]</scope>
    <source>
        <strain evidence="3 4">DSM 46670</strain>
    </source>
</reference>
<protein>
    <recommendedName>
        <fullName evidence="5">Small secreted protein</fullName>
    </recommendedName>
</protein>
<feature type="compositionally biased region" description="Low complexity" evidence="1">
    <location>
        <begin position="19"/>
        <end position="43"/>
    </location>
</feature>
<sequence>MKFRVTLTVALATLALTSCGSSSQSGTPTGSAAGTSSAPTSTKASKDELVAWVDKVCGVTIQSIAPMEQEPALDTKNLTTMKTQFVDYLQKASDSLGKGVTDLEPFKQGPSKDSEKYVTSHTETLTKLKTTLDSSIEKVKASDPKNPQKFATDIQLVGTEISSAGLVASSSIGVLVEKDLADAEKQAANCQKRK</sequence>
<keyword evidence="4" id="KW-1185">Reference proteome</keyword>
<feature type="region of interest" description="Disordered" evidence="1">
    <location>
        <begin position="19"/>
        <end position="44"/>
    </location>
</feature>